<dbReference type="AlphaFoldDB" id="K3XC72"/>
<evidence type="ECO:0000256" key="4">
    <source>
        <dbReference type="ARBA" id="ARBA00023128"/>
    </source>
</evidence>
<evidence type="ECO:0000256" key="3">
    <source>
        <dbReference type="ARBA" id="ARBA00022946"/>
    </source>
</evidence>
<name>K3XC72_GLOUD</name>
<evidence type="ECO:0000256" key="1">
    <source>
        <dbReference type="ARBA" id="ARBA00004305"/>
    </source>
</evidence>
<accession>K3XC72</accession>
<evidence type="ECO:0000256" key="5">
    <source>
        <dbReference type="ARBA" id="ARBA00023186"/>
    </source>
</evidence>
<protein>
    <recommendedName>
        <fullName evidence="6">Succinate dehydrogenase assembly factor 3</fullName>
        <shortName evidence="6">SDH assembly factor 3</shortName>
        <shortName evidence="6">SDHAF3</shortName>
    </recommendedName>
</protein>
<reference evidence="7" key="3">
    <citation type="submission" date="2015-02" db="UniProtKB">
        <authorList>
            <consortium name="EnsemblProtists"/>
        </authorList>
    </citation>
    <scope>IDENTIFICATION</scope>
    <source>
        <strain evidence="7">DAOM BR144</strain>
    </source>
</reference>
<keyword evidence="3" id="KW-0809">Transit peptide</keyword>
<comment type="subcellular location">
    <subcellularLocation>
        <location evidence="1 6">Mitochondrion matrix</location>
    </subcellularLocation>
</comment>
<dbReference type="EnsemblProtists" id="PYU1_T014821">
    <property type="protein sequence ID" value="PYU1_T014821"/>
    <property type="gene ID" value="PYU1_G014790"/>
</dbReference>
<dbReference type="GO" id="GO:0005759">
    <property type="term" value="C:mitochondrial matrix"/>
    <property type="evidence" value="ECO:0007669"/>
    <property type="project" value="UniProtKB-SubCell"/>
</dbReference>
<dbReference type="GO" id="GO:0034553">
    <property type="term" value="P:mitochondrial respiratory chain complex II assembly"/>
    <property type="evidence" value="ECO:0007669"/>
    <property type="project" value="UniProtKB-UniRule"/>
</dbReference>
<keyword evidence="4 6" id="KW-0496">Mitochondrion</keyword>
<dbReference type="PANTHER" id="PTHR13137:SF6">
    <property type="entry name" value="SUCCINATE DEHYDROGENASE ASSEMBLY FACTOR 3, MITOCHONDRIAL"/>
    <property type="match status" value="1"/>
</dbReference>
<organism evidence="7 8">
    <name type="scientific">Globisporangium ultimum (strain ATCC 200006 / CBS 805.95 / DAOM BR144)</name>
    <name type="common">Pythium ultimum</name>
    <dbReference type="NCBI Taxonomy" id="431595"/>
    <lineage>
        <taxon>Eukaryota</taxon>
        <taxon>Sar</taxon>
        <taxon>Stramenopiles</taxon>
        <taxon>Oomycota</taxon>
        <taxon>Peronosporomycetes</taxon>
        <taxon>Pythiales</taxon>
        <taxon>Pythiaceae</taxon>
        <taxon>Globisporangium</taxon>
    </lineage>
</organism>
<dbReference type="InParanoid" id="K3XC72"/>
<dbReference type="STRING" id="431595.K3XC72"/>
<dbReference type="HOGENOM" id="CLU_102310_2_0_1"/>
<dbReference type="VEuPathDB" id="FungiDB:PYU1_G014790"/>
<evidence type="ECO:0000313" key="7">
    <source>
        <dbReference type="EnsemblProtists" id="PYU1_T014821"/>
    </source>
</evidence>
<dbReference type="GO" id="GO:0006105">
    <property type="term" value="P:succinate metabolic process"/>
    <property type="evidence" value="ECO:0007669"/>
    <property type="project" value="TreeGrafter"/>
</dbReference>
<dbReference type="InterPro" id="IPR008381">
    <property type="entry name" value="SDHAF3/Sdh7"/>
</dbReference>
<dbReference type="EMBL" id="ADOS01001592">
    <property type="status" value="NOT_ANNOTATED_CDS"/>
    <property type="molecule type" value="Genomic_DNA"/>
</dbReference>
<dbReference type="GO" id="GO:0005758">
    <property type="term" value="C:mitochondrial intermembrane space"/>
    <property type="evidence" value="ECO:0007669"/>
    <property type="project" value="TreeGrafter"/>
</dbReference>
<dbReference type="Proteomes" id="UP000019132">
    <property type="component" value="Unassembled WGS sequence"/>
</dbReference>
<comment type="subunit">
    <text evidence="6">Interacts with the iron-sulfur protein subunit within the SDH catalytic dimer.</text>
</comment>
<sequence>MVQGSEALRLYRRILTLHKKKLAPHMRILGDQYVRDEFKRHKDAAPKFVPLFMKEWQQYEAFMSQKQDTFGKELSADEKALLDDEQQEKLKSLKDAAKLVGETITR</sequence>
<dbReference type="Pfam" id="PF13233">
    <property type="entry name" value="Complex1_LYR_2"/>
    <property type="match status" value="1"/>
</dbReference>
<evidence type="ECO:0000256" key="2">
    <source>
        <dbReference type="ARBA" id="ARBA00006020"/>
    </source>
</evidence>
<dbReference type="PANTHER" id="PTHR13137">
    <property type="entry name" value="DC11 ACN9 HOMOLOG"/>
    <property type="match status" value="1"/>
</dbReference>
<dbReference type="OMA" id="WAIYIEE"/>
<evidence type="ECO:0000256" key="6">
    <source>
        <dbReference type="RuleBase" id="RU368039"/>
    </source>
</evidence>
<keyword evidence="8" id="KW-1185">Reference proteome</keyword>
<comment type="function">
    <text evidence="6">Plays an essential role in the assembly of succinate dehydrogenase (SDH), an enzyme complex (also referred to as respiratory complex II) that is a component of both the tricarboxylic acid (TCA) cycle and the mitochondrial electron transport chain, and which couples the oxidation of succinate to fumarate with the reduction of ubiquinone (coenzyme Q) to ubiquinol. Promotes maturation of the iron-sulfur protein subunit of the SDH catalytic dimer, protecting it from the deleterious effects of oxidants. May act together with SDHAF1.</text>
</comment>
<proteinExistence type="inferred from homology"/>
<reference evidence="8" key="2">
    <citation type="submission" date="2010-04" db="EMBL/GenBank/DDBJ databases">
        <authorList>
            <person name="Buell R."/>
            <person name="Hamilton J."/>
            <person name="Hostetler J."/>
        </authorList>
    </citation>
    <scope>NUCLEOTIDE SEQUENCE [LARGE SCALE GENOMIC DNA]</scope>
    <source>
        <strain evidence="8">DAOM:BR144</strain>
    </source>
</reference>
<comment type="similarity">
    <text evidence="2 6">Belongs to the complex I LYR family. SDHAF3 subfamily.</text>
</comment>
<dbReference type="eggNOG" id="KOG4100">
    <property type="taxonomic scope" value="Eukaryota"/>
</dbReference>
<dbReference type="CDD" id="cd20270">
    <property type="entry name" value="Complex1_LYR_SDHAF3_LYRM10"/>
    <property type="match status" value="1"/>
</dbReference>
<evidence type="ECO:0000313" key="8">
    <source>
        <dbReference type="Proteomes" id="UP000019132"/>
    </source>
</evidence>
<reference evidence="8" key="1">
    <citation type="journal article" date="2010" name="Genome Biol.">
        <title>Genome sequence of the necrotrophic plant pathogen Pythium ultimum reveals original pathogenicity mechanisms and effector repertoire.</title>
        <authorList>
            <person name="Levesque C.A."/>
            <person name="Brouwer H."/>
            <person name="Cano L."/>
            <person name="Hamilton J.P."/>
            <person name="Holt C."/>
            <person name="Huitema E."/>
            <person name="Raffaele S."/>
            <person name="Robideau G.P."/>
            <person name="Thines M."/>
            <person name="Win J."/>
            <person name="Zerillo M.M."/>
            <person name="Beakes G.W."/>
            <person name="Boore J.L."/>
            <person name="Busam D."/>
            <person name="Dumas B."/>
            <person name="Ferriera S."/>
            <person name="Fuerstenberg S.I."/>
            <person name="Gachon C.M."/>
            <person name="Gaulin E."/>
            <person name="Govers F."/>
            <person name="Grenville-Briggs L."/>
            <person name="Horner N."/>
            <person name="Hostetler J."/>
            <person name="Jiang R.H."/>
            <person name="Johnson J."/>
            <person name="Krajaejun T."/>
            <person name="Lin H."/>
            <person name="Meijer H.J."/>
            <person name="Moore B."/>
            <person name="Morris P."/>
            <person name="Phuntmart V."/>
            <person name="Puiu D."/>
            <person name="Shetty J."/>
            <person name="Stajich J.E."/>
            <person name="Tripathy S."/>
            <person name="Wawra S."/>
            <person name="van West P."/>
            <person name="Whitty B.R."/>
            <person name="Coutinho P.M."/>
            <person name="Henrissat B."/>
            <person name="Martin F."/>
            <person name="Thomas P.D."/>
            <person name="Tyler B.M."/>
            <person name="De Vries R.P."/>
            <person name="Kamoun S."/>
            <person name="Yandell M."/>
            <person name="Tisserat N."/>
            <person name="Buell C.R."/>
        </authorList>
    </citation>
    <scope>NUCLEOTIDE SEQUENCE</scope>
    <source>
        <strain evidence="8">DAOM:BR144</strain>
    </source>
</reference>
<keyword evidence="5 6" id="KW-0143">Chaperone</keyword>
<dbReference type="SMR" id="K3XC72"/>